<dbReference type="PANTHER" id="PTHR43811:SF19">
    <property type="entry name" value="39 KDA FK506-BINDING NUCLEAR PROTEIN"/>
    <property type="match status" value="1"/>
</dbReference>
<dbReference type="Pfam" id="PF00254">
    <property type="entry name" value="FKBP_C"/>
    <property type="match status" value="1"/>
</dbReference>
<evidence type="ECO:0000259" key="6">
    <source>
        <dbReference type="PROSITE" id="PS50059"/>
    </source>
</evidence>
<keyword evidence="4 5" id="KW-0413">Isomerase</keyword>
<accession>A0AAE0GHD1</accession>
<comment type="caution">
    <text evidence="7">The sequence shown here is derived from an EMBL/GenBank/DDBJ whole genome shotgun (WGS) entry which is preliminary data.</text>
</comment>
<dbReference type="EC" id="5.2.1.8" evidence="2 5"/>
<evidence type="ECO:0000313" key="8">
    <source>
        <dbReference type="Proteomes" id="UP001190700"/>
    </source>
</evidence>
<gene>
    <name evidence="7" type="ORF">CYMTET_14020</name>
</gene>
<dbReference type="PANTHER" id="PTHR43811">
    <property type="entry name" value="FKBP-TYPE PEPTIDYL-PROLYL CIS-TRANS ISOMERASE FKPA"/>
    <property type="match status" value="1"/>
</dbReference>
<dbReference type="PROSITE" id="PS50059">
    <property type="entry name" value="FKBP_PPIASE"/>
    <property type="match status" value="1"/>
</dbReference>
<dbReference type="InterPro" id="IPR001179">
    <property type="entry name" value="PPIase_FKBP_dom"/>
</dbReference>
<dbReference type="AlphaFoldDB" id="A0AAE0GHD1"/>
<keyword evidence="3 5" id="KW-0697">Rotamase</keyword>
<evidence type="ECO:0000256" key="3">
    <source>
        <dbReference type="ARBA" id="ARBA00023110"/>
    </source>
</evidence>
<organism evidence="7 8">
    <name type="scientific">Cymbomonas tetramitiformis</name>
    <dbReference type="NCBI Taxonomy" id="36881"/>
    <lineage>
        <taxon>Eukaryota</taxon>
        <taxon>Viridiplantae</taxon>
        <taxon>Chlorophyta</taxon>
        <taxon>Pyramimonadophyceae</taxon>
        <taxon>Pyramimonadales</taxon>
        <taxon>Pyramimonadaceae</taxon>
        <taxon>Cymbomonas</taxon>
    </lineage>
</organism>
<keyword evidence="8" id="KW-1185">Reference proteome</keyword>
<feature type="domain" description="PPIase FKBP-type" evidence="6">
    <location>
        <begin position="56"/>
        <end position="152"/>
    </location>
</feature>
<evidence type="ECO:0000256" key="5">
    <source>
        <dbReference type="PROSITE-ProRule" id="PRU00277"/>
    </source>
</evidence>
<dbReference type="Proteomes" id="UP001190700">
    <property type="component" value="Unassembled WGS sequence"/>
</dbReference>
<name>A0AAE0GHD1_9CHLO</name>
<dbReference type="SUPFAM" id="SSF54534">
    <property type="entry name" value="FKBP-like"/>
    <property type="match status" value="1"/>
</dbReference>
<protein>
    <recommendedName>
        <fullName evidence="2 5">peptidylprolyl isomerase</fullName>
        <ecNumber evidence="2 5">5.2.1.8</ecNumber>
    </recommendedName>
</protein>
<evidence type="ECO:0000256" key="2">
    <source>
        <dbReference type="ARBA" id="ARBA00013194"/>
    </source>
</evidence>
<evidence type="ECO:0000256" key="1">
    <source>
        <dbReference type="ARBA" id="ARBA00000971"/>
    </source>
</evidence>
<dbReference type="Gene3D" id="3.10.50.40">
    <property type="match status" value="1"/>
</dbReference>
<comment type="catalytic activity">
    <reaction evidence="1 5">
        <text>[protein]-peptidylproline (omega=180) = [protein]-peptidylproline (omega=0)</text>
        <dbReference type="Rhea" id="RHEA:16237"/>
        <dbReference type="Rhea" id="RHEA-COMP:10747"/>
        <dbReference type="Rhea" id="RHEA-COMP:10748"/>
        <dbReference type="ChEBI" id="CHEBI:83833"/>
        <dbReference type="ChEBI" id="CHEBI:83834"/>
        <dbReference type="EC" id="5.2.1.8"/>
    </reaction>
</comment>
<dbReference type="EMBL" id="LGRX02005683">
    <property type="protein sequence ID" value="KAK3278010.1"/>
    <property type="molecule type" value="Genomic_DNA"/>
</dbReference>
<evidence type="ECO:0000256" key="4">
    <source>
        <dbReference type="ARBA" id="ARBA00023235"/>
    </source>
</evidence>
<evidence type="ECO:0000313" key="7">
    <source>
        <dbReference type="EMBL" id="KAK3278010.1"/>
    </source>
</evidence>
<dbReference type="InterPro" id="IPR046357">
    <property type="entry name" value="PPIase_dom_sf"/>
</dbReference>
<reference evidence="7 8" key="1">
    <citation type="journal article" date="2015" name="Genome Biol. Evol.">
        <title>Comparative Genomics of a Bacterivorous Green Alga Reveals Evolutionary Causalities and Consequences of Phago-Mixotrophic Mode of Nutrition.</title>
        <authorList>
            <person name="Burns J.A."/>
            <person name="Paasch A."/>
            <person name="Narechania A."/>
            <person name="Kim E."/>
        </authorList>
    </citation>
    <scope>NUCLEOTIDE SEQUENCE [LARGE SCALE GENOMIC DNA]</scope>
    <source>
        <strain evidence="7 8">PLY_AMNH</strain>
    </source>
</reference>
<proteinExistence type="predicted"/>
<dbReference type="GO" id="GO:0003755">
    <property type="term" value="F:peptidyl-prolyl cis-trans isomerase activity"/>
    <property type="evidence" value="ECO:0007669"/>
    <property type="project" value="UniProtKB-KW"/>
</dbReference>
<sequence length="172" mass="18713">MLAGLSIPIGQHPYESLAAIISASAPQDGVRIVSTTSTGLQFTDIREGRGETPRVGELVAVHLRAWAADDRRERPFLDSLAAGTPLIWTLGIQNEFVSEGLEEAVLSMRRGGLRLAAVPPSIGYGNNNGPSPLSRRWKNSWLKYEIELLRCTQLPEGLACCSDDNFPCRSPV</sequence>